<evidence type="ECO:0000256" key="1">
    <source>
        <dbReference type="SAM" id="Phobius"/>
    </source>
</evidence>
<protein>
    <submittedName>
        <fullName evidence="2">Uncharacterized protein</fullName>
    </submittedName>
</protein>
<dbReference type="GeneTree" id="ENSGT00910000147269"/>
<keyword evidence="3" id="KW-1185">Reference proteome</keyword>
<dbReference type="Proteomes" id="UP000233060">
    <property type="component" value="Unassembled WGS sequence"/>
</dbReference>
<feature type="transmembrane region" description="Helical" evidence="1">
    <location>
        <begin position="57"/>
        <end position="77"/>
    </location>
</feature>
<dbReference type="OMA" id="YWLPDLM"/>
<evidence type="ECO:0000313" key="3">
    <source>
        <dbReference type="Proteomes" id="UP000233060"/>
    </source>
</evidence>
<accession>A0A2K5MQV6</accession>
<keyword evidence="1" id="KW-1133">Transmembrane helix</keyword>
<proteinExistence type="predicted"/>
<evidence type="ECO:0000313" key="2">
    <source>
        <dbReference type="Ensembl" id="ENSCATP00000027617.1"/>
    </source>
</evidence>
<reference evidence="2" key="2">
    <citation type="submission" date="2025-09" db="UniProtKB">
        <authorList>
            <consortium name="Ensembl"/>
        </authorList>
    </citation>
    <scope>IDENTIFICATION</scope>
</reference>
<organism evidence="2 3">
    <name type="scientific">Cercocebus atys</name>
    <name type="common">Sooty mangabey</name>
    <name type="synonym">Cercocebus torquatus atys</name>
    <dbReference type="NCBI Taxonomy" id="9531"/>
    <lineage>
        <taxon>Eukaryota</taxon>
        <taxon>Metazoa</taxon>
        <taxon>Chordata</taxon>
        <taxon>Craniata</taxon>
        <taxon>Vertebrata</taxon>
        <taxon>Euteleostomi</taxon>
        <taxon>Mammalia</taxon>
        <taxon>Eutheria</taxon>
        <taxon>Euarchontoglires</taxon>
        <taxon>Primates</taxon>
        <taxon>Haplorrhini</taxon>
        <taxon>Catarrhini</taxon>
        <taxon>Cercopithecidae</taxon>
        <taxon>Cercopithecinae</taxon>
        <taxon>Cercocebus</taxon>
    </lineage>
</organism>
<keyword evidence="1" id="KW-0812">Transmembrane</keyword>
<name>A0A2K5MQV6_CERAT</name>
<dbReference type="Ensembl" id="ENSCATT00000051863.1">
    <property type="protein sequence ID" value="ENSCATP00000027617.1"/>
    <property type="gene ID" value="ENSCATG00000037166.1"/>
</dbReference>
<sequence length="78" mass="9067">ELCGLEIWFRERKQSGGPVLLCSPHYWLPDLMPDPDPSSPILLLYPDRFKHCDETGLLLMFFLFLFSHPSILSYLLIS</sequence>
<reference evidence="2" key="1">
    <citation type="submission" date="2025-08" db="UniProtKB">
        <authorList>
            <consortium name="Ensembl"/>
        </authorList>
    </citation>
    <scope>IDENTIFICATION</scope>
</reference>
<keyword evidence="1" id="KW-0472">Membrane</keyword>
<dbReference type="AlphaFoldDB" id="A0A2K5MQV6"/>